<keyword evidence="3" id="KW-1185">Reference proteome</keyword>
<feature type="region of interest" description="Disordered" evidence="1">
    <location>
        <begin position="1"/>
        <end position="30"/>
    </location>
</feature>
<sequence>MPKPNSSKRKRRGGSRRKTAYSVPGSEEPTSTWDIFRSRISGFELLPDESPPDDMLTYLHLRSPRAPTLPPTKQPPVTLTAETSFLLQTYLRTVATWMDLMDHSNTYEIMCSIASEHHKRHLLGQIMLVNYQSIDARSSGIDGANFWLHVRHEIGFALTTERPMVMDPMAWHVDWKEGDVREDVQGNHVLWILARVLNLIYGPESETATGRQKREGFLQELEDWRKRQLDSFIGIPYGEEDSDGFRRVFFTVTAAAAGTFWYHVTHILLYTEPSLQNAAYRPFIQDQAKRIGDIAISEFPDSLRVFASHGLYYAAKHISGIGRKARIWSIMNAVESELGYCTKPMVKRLQELAESGASSAFHAQ</sequence>
<evidence type="ECO:0000313" key="3">
    <source>
        <dbReference type="Proteomes" id="UP000799753"/>
    </source>
</evidence>
<proteinExistence type="predicted"/>
<dbReference type="OrthoDB" id="4525710at2759"/>
<dbReference type="Proteomes" id="UP000799753">
    <property type="component" value="Unassembled WGS sequence"/>
</dbReference>
<dbReference type="AlphaFoldDB" id="A0A6A6RRP9"/>
<reference evidence="2" key="1">
    <citation type="journal article" date="2020" name="Stud. Mycol.">
        <title>101 Dothideomycetes genomes: a test case for predicting lifestyles and emergence of pathogens.</title>
        <authorList>
            <person name="Haridas S."/>
            <person name="Albert R."/>
            <person name="Binder M."/>
            <person name="Bloem J."/>
            <person name="Labutti K."/>
            <person name="Salamov A."/>
            <person name="Andreopoulos B."/>
            <person name="Baker S."/>
            <person name="Barry K."/>
            <person name="Bills G."/>
            <person name="Bluhm B."/>
            <person name="Cannon C."/>
            <person name="Castanera R."/>
            <person name="Culley D."/>
            <person name="Daum C."/>
            <person name="Ezra D."/>
            <person name="Gonzalez J."/>
            <person name="Henrissat B."/>
            <person name="Kuo A."/>
            <person name="Liang C."/>
            <person name="Lipzen A."/>
            <person name="Lutzoni F."/>
            <person name="Magnuson J."/>
            <person name="Mondo S."/>
            <person name="Nolan M."/>
            <person name="Ohm R."/>
            <person name="Pangilinan J."/>
            <person name="Park H.-J."/>
            <person name="Ramirez L."/>
            <person name="Alfaro M."/>
            <person name="Sun H."/>
            <person name="Tritt A."/>
            <person name="Yoshinaga Y."/>
            <person name="Zwiers L.-H."/>
            <person name="Turgeon B."/>
            <person name="Goodwin S."/>
            <person name="Spatafora J."/>
            <person name="Crous P."/>
            <person name="Grigoriev I."/>
        </authorList>
    </citation>
    <scope>NUCLEOTIDE SEQUENCE</scope>
    <source>
        <strain evidence="2">CBS 473.64</strain>
    </source>
</reference>
<organism evidence="2 3">
    <name type="scientific">Massarina eburnea CBS 473.64</name>
    <dbReference type="NCBI Taxonomy" id="1395130"/>
    <lineage>
        <taxon>Eukaryota</taxon>
        <taxon>Fungi</taxon>
        <taxon>Dikarya</taxon>
        <taxon>Ascomycota</taxon>
        <taxon>Pezizomycotina</taxon>
        <taxon>Dothideomycetes</taxon>
        <taxon>Pleosporomycetidae</taxon>
        <taxon>Pleosporales</taxon>
        <taxon>Massarineae</taxon>
        <taxon>Massarinaceae</taxon>
        <taxon>Massarina</taxon>
    </lineage>
</organism>
<evidence type="ECO:0000256" key="1">
    <source>
        <dbReference type="SAM" id="MobiDB-lite"/>
    </source>
</evidence>
<dbReference type="EMBL" id="MU006795">
    <property type="protein sequence ID" value="KAF2637073.1"/>
    <property type="molecule type" value="Genomic_DNA"/>
</dbReference>
<accession>A0A6A6RRP9</accession>
<protein>
    <submittedName>
        <fullName evidence="2">Uncharacterized protein</fullName>
    </submittedName>
</protein>
<evidence type="ECO:0000313" key="2">
    <source>
        <dbReference type="EMBL" id="KAF2637073.1"/>
    </source>
</evidence>
<name>A0A6A6RRP9_9PLEO</name>
<gene>
    <name evidence="2" type="ORF">P280DRAFT_532677</name>
</gene>
<feature type="compositionally biased region" description="Basic residues" evidence="1">
    <location>
        <begin position="1"/>
        <end position="19"/>
    </location>
</feature>